<dbReference type="CDD" id="cd12915">
    <property type="entry name" value="PDC2_DGC_like"/>
    <property type="match status" value="1"/>
</dbReference>
<evidence type="ECO:0000313" key="6">
    <source>
        <dbReference type="Proteomes" id="UP000031838"/>
    </source>
</evidence>
<dbReference type="NCBIfam" id="TIGR00254">
    <property type="entry name" value="GGDEF"/>
    <property type="match status" value="1"/>
</dbReference>
<dbReference type="Pfam" id="PF22588">
    <property type="entry name" value="dCache_1_like"/>
    <property type="match status" value="1"/>
</dbReference>
<sequence>MPRAATLPDSFRLLLMPDRQSDSPRRLWKMHPARLLTPNGVLIAGALLLMFFWTLSALVLYQSRSDAYQRAEGNARNLVLVLERDIARSIEQYDLSLQAVVDGMRQPQVMALPPHLRNLVLFDRATTGRYLGTIYVVDAHGDVVLDSRSDTPPAGNFAMREDIAIHRDQPDLGLYISRPLPSPMHRGMSMLTLTRRIDNEDGSFGGVVVGALSVDYFRSLLDGLSVGPHGSASVIGTNGALITRLPFDDGMVGRDVSNTTVYRDAMARPTGSVAGFAKLDGTRRLYVFRRLPTLPIIVNVAPAEDDIYVEWRHRAGRLGVIVAVFSLVVSAGAVLLSHELRLRQKAELQLHQLVRTDALTGLGNRRAFDATLHGEWLRAQRTGKPLSLLFVDIDQFKAYNDRYGHPAGDDVLREVGRVLTRCVRRPSDSVARYGGEEFVVTLPDTDAAGATHIGEHVRSSIYELAIPHTTSRHGRVTVSIGIVTSGDTSVASDAAFVSLADTALYHAKTAGRNRICDPDGNLITT</sequence>
<dbReference type="PROSITE" id="PS50887">
    <property type="entry name" value="GGDEF"/>
    <property type="match status" value="1"/>
</dbReference>
<proteinExistence type="predicted"/>
<dbReference type="FunFam" id="3.30.70.270:FF:000001">
    <property type="entry name" value="Diguanylate cyclase domain protein"/>
    <property type="match status" value="1"/>
</dbReference>
<dbReference type="EMBL" id="CP002581">
    <property type="protein sequence ID" value="AJK50370.1"/>
    <property type="molecule type" value="Genomic_DNA"/>
</dbReference>
<reference evidence="5 6" key="2">
    <citation type="journal article" date="2016" name="Appl. Microbiol. Biotechnol.">
        <title>Mutations improving production and secretion of extracellular lipase by Burkholderia glumae PG1.</title>
        <authorList>
            <person name="Knapp A."/>
            <person name="Voget S."/>
            <person name="Gao R."/>
            <person name="Zaburannyi N."/>
            <person name="Krysciak D."/>
            <person name="Breuer M."/>
            <person name="Hauer B."/>
            <person name="Streit W.R."/>
            <person name="Muller R."/>
            <person name="Daniel R."/>
            <person name="Jaeger K.E."/>
        </authorList>
    </citation>
    <scope>NUCLEOTIDE SEQUENCE [LARGE SCALE GENOMIC DNA]</scope>
    <source>
        <strain evidence="5 6">PG1</strain>
    </source>
</reference>
<evidence type="ECO:0000256" key="3">
    <source>
        <dbReference type="SAM" id="Phobius"/>
    </source>
</evidence>
<dbReference type="CDD" id="cd12914">
    <property type="entry name" value="PDC1_DGC_like"/>
    <property type="match status" value="1"/>
</dbReference>
<evidence type="ECO:0000313" key="5">
    <source>
        <dbReference type="EMBL" id="AJK50370.1"/>
    </source>
</evidence>
<dbReference type="EC" id="2.7.7.65" evidence="1"/>
<comment type="catalytic activity">
    <reaction evidence="2">
        <text>2 GTP = 3',3'-c-di-GMP + 2 diphosphate</text>
        <dbReference type="Rhea" id="RHEA:24898"/>
        <dbReference type="ChEBI" id="CHEBI:33019"/>
        <dbReference type="ChEBI" id="CHEBI:37565"/>
        <dbReference type="ChEBI" id="CHEBI:58805"/>
        <dbReference type="EC" id="2.7.7.65"/>
    </reaction>
</comment>
<dbReference type="InterPro" id="IPR029787">
    <property type="entry name" value="Nucleotide_cyclase"/>
</dbReference>
<dbReference type="GO" id="GO:0043709">
    <property type="term" value="P:cell adhesion involved in single-species biofilm formation"/>
    <property type="evidence" value="ECO:0007669"/>
    <property type="project" value="TreeGrafter"/>
</dbReference>
<dbReference type="Gene3D" id="3.30.70.270">
    <property type="match status" value="1"/>
</dbReference>
<dbReference type="AlphaFoldDB" id="A0A0B6SAU0"/>
<dbReference type="PANTHER" id="PTHR45138">
    <property type="entry name" value="REGULATORY COMPONENTS OF SENSORY TRANSDUCTION SYSTEM"/>
    <property type="match status" value="1"/>
</dbReference>
<name>A0A0B6SAU0_BURPL</name>
<dbReference type="Proteomes" id="UP000031838">
    <property type="component" value="Chromosome 2"/>
</dbReference>
<organism evidence="5 6">
    <name type="scientific">Burkholderia plantarii</name>
    <dbReference type="NCBI Taxonomy" id="41899"/>
    <lineage>
        <taxon>Bacteria</taxon>
        <taxon>Pseudomonadati</taxon>
        <taxon>Pseudomonadota</taxon>
        <taxon>Betaproteobacteria</taxon>
        <taxon>Burkholderiales</taxon>
        <taxon>Burkholderiaceae</taxon>
        <taxon>Burkholderia</taxon>
    </lineage>
</organism>
<dbReference type="InterPro" id="IPR054327">
    <property type="entry name" value="His-kinase-like_sensor"/>
</dbReference>
<dbReference type="GO" id="GO:1902201">
    <property type="term" value="P:negative regulation of bacterial-type flagellum-dependent cell motility"/>
    <property type="evidence" value="ECO:0007669"/>
    <property type="project" value="TreeGrafter"/>
</dbReference>
<dbReference type="SUPFAM" id="SSF55073">
    <property type="entry name" value="Nucleotide cyclase"/>
    <property type="match status" value="1"/>
</dbReference>
<feature type="transmembrane region" description="Helical" evidence="3">
    <location>
        <begin position="318"/>
        <end position="336"/>
    </location>
</feature>
<dbReference type="GO" id="GO:0005886">
    <property type="term" value="C:plasma membrane"/>
    <property type="evidence" value="ECO:0007669"/>
    <property type="project" value="TreeGrafter"/>
</dbReference>
<dbReference type="GO" id="GO:0052621">
    <property type="term" value="F:diguanylate cyclase activity"/>
    <property type="evidence" value="ECO:0007669"/>
    <property type="project" value="UniProtKB-EC"/>
</dbReference>
<dbReference type="PANTHER" id="PTHR45138:SF9">
    <property type="entry name" value="DIGUANYLATE CYCLASE DGCM-RELATED"/>
    <property type="match status" value="1"/>
</dbReference>
<dbReference type="SMART" id="SM00267">
    <property type="entry name" value="GGDEF"/>
    <property type="match status" value="1"/>
</dbReference>
<reference evidence="6" key="1">
    <citation type="submission" date="2011-03" db="EMBL/GenBank/DDBJ databases">
        <authorList>
            <person name="Voget S."/>
            <person name="Streit W.R."/>
            <person name="Jaeger K.E."/>
            <person name="Daniel R."/>
        </authorList>
    </citation>
    <scope>NUCLEOTIDE SEQUENCE [LARGE SCALE GENOMIC DNA]</scope>
    <source>
        <strain evidence="6">PG1</strain>
    </source>
</reference>
<dbReference type="InterPro" id="IPR043128">
    <property type="entry name" value="Rev_trsase/Diguanyl_cyclase"/>
</dbReference>
<feature type="domain" description="GGDEF" evidence="4">
    <location>
        <begin position="384"/>
        <end position="520"/>
    </location>
</feature>
<dbReference type="HOGENOM" id="CLU_000445_134_3_4"/>
<keyword evidence="6" id="KW-1185">Reference proteome</keyword>
<dbReference type="InterPro" id="IPR000160">
    <property type="entry name" value="GGDEF_dom"/>
</dbReference>
<evidence type="ECO:0000256" key="1">
    <source>
        <dbReference type="ARBA" id="ARBA00012528"/>
    </source>
</evidence>
<gene>
    <name evidence="5" type="ORF">BGL_2c23110</name>
</gene>
<accession>A0A0B6SAU0</accession>
<evidence type="ECO:0000256" key="2">
    <source>
        <dbReference type="ARBA" id="ARBA00034247"/>
    </source>
</evidence>
<keyword evidence="3" id="KW-0812">Transmembrane</keyword>
<evidence type="ECO:0000259" key="4">
    <source>
        <dbReference type="PROSITE" id="PS50887"/>
    </source>
</evidence>
<dbReference type="InterPro" id="IPR050469">
    <property type="entry name" value="Diguanylate_Cyclase"/>
</dbReference>
<keyword evidence="3" id="KW-0472">Membrane</keyword>
<keyword evidence="3" id="KW-1133">Transmembrane helix</keyword>
<protein>
    <recommendedName>
        <fullName evidence="1">diguanylate cyclase</fullName>
        <ecNumber evidence="1">2.7.7.65</ecNumber>
    </recommendedName>
</protein>
<dbReference type="Gene3D" id="3.30.450.20">
    <property type="entry name" value="PAS domain"/>
    <property type="match status" value="2"/>
</dbReference>
<dbReference type="KEGG" id="bgp:BGL_2c23110"/>
<dbReference type="CDD" id="cd01949">
    <property type="entry name" value="GGDEF"/>
    <property type="match status" value="1"/>
</dbReference>
<feature type="transmembrane region" description="Helical" evidence="3">
    <location>
        <begin position="40"/>
        <end position="61"/>
    </location>
</feature>
<dbReference type="Pfam" id="PF00990">
    <property type="entry name" value="GGDEF"/>
    <property type="match status" value="1"/>
</dbReference>